<dbReference type="RefSeq" id="WP_056960538.1">
    <property type="nucleotide sequence ID" value="NZ_AZFQ01000034.1"/>
</dbReference>
<evidence type="ECO:0000256" key="2">
    <source>
        <dbReference type="ARBA" id="ARBA00005417"/>
    </source>
</evidence>
<dbReference type="Pfam" id="PF08352">
    <property type="entry name" value="oligo_HPY"/>
    <property type="match status" value="1"/>
</dbReference>
<dbReference type="InterPro" id="IPR013563">
    <property type="entry name" value="Oligopep_ABC_C"/>
</dbReference>
<dbReference type="OrthoDB" id="9802264at2"/>
<comment type="caution">
    <text evidence="9">The sequence shown here is derived from an EMBL/GenBank/DDBJ whole genome shotgun (WGS) entry which is preliminary data.</text>
</comment>
<reference evidence="9 10" key="1">
    <citation type="journal article" date="2015" name="Genome Announc.">
        <title>Expanding the biotechnology potential of lactobacilli through comparative genomics of 213 strains and associated genera.</title>
        <authorList>
            <person name="Sun Z."/>
            <person name="Harris H.M."/>
            <person name="McCann A."/>
            <person name="Guo C."/>
            <person name="Argimon S."/>
            <person name="Zhang W."/>
            <person name="Yang X."/>
            <person name="Jeffery I.B."/>
            <person name="Cooney J.C."/>
            <person name="Kagawa T.F."/>
            <person name="Liu W."/>
            <person name="Song Y."/>
            <person name="Salvetti E."/>
            <person name="Wrobel A."/>
            <person name="Rasinkangas P."/>
            <person name="Parkhill J."/>
            <person name="Rea M.C."/>
            <person name="O'Sullivan O."/>
            <person name="Ritari J."/>
            <person name="Douillard F.P."/>
            <person name="Paul Ross R."/>
            <person name="Yang R."/>
            <person name="Briner A.E."/>
            <person name="Felis G.E."/>
            <person name="de Vos W.M."/>
            <person name="Barrangou R."/>
            <person name="Klaenhammer T.R."/>
            <person name="Caufield P.W."/>
            <person name="Cui Y."/>
            <person name="Zhang H."/>
            <person name="O'Toole P.W."/>
        </authorList>
    </citation>
    <scope>NUCLEOTIDE SEQUENCE [LARGE SCALE GENOMIC DNA]</scope>
    <source>
        <strain evidence="9 10">DSM 16230</strain>
    </source>
</reference>
<keyword evidence="3" id="KW-0813">Transport</keyword>
<dbReference type="InterPro" id="IPR003439">
    <property type="entry name" value="ABC_transporter-like_ATP-bd"/>
</dbReference>
<evidence type="ECO:0000313" key="9">
    <source>
        <dbReference type="EMBL" id="KRL99074.1"/>
    </source>
</evidence>
<comment type="subcellular location">
    <subcellularLocation>
        <location evidence="1">Cell membrane</location>
        <topology evidence="1">Peripheral membrane protein</topology>
    </subcellularLocation>
</comment>
<keyword evidence="10" id="KW-1185">Reference proteome</keyword>
<dbReference type="GO" id="GO:0015031">
    <property type="term" value="P:protein transport"/>
    <property type="evidence" value="ECO:0007669"/>
    <property type="project" value="UniProtKB-KW"/>
</dbReference>
<comment type="similarity">
    <text evidence="2">Belongs to the ABC transporter superfamily.</text>
</comment>
<dbReference type="CDD" id="cd03257">
    <property type="entry name" value="ABC_NikE_OppD_transporters"/>
    <property type="match status" value="1"/>
</dbReference>
<dbReference type="InterPro" id="IPR027417">
    <property type="entry name" value="P-loop_NTPase"/>
</dbReference>
<dbReference type="GO" id="GO:0016887">
    <property type="term" value="F:ATP hydrolysis activity"/>
    <property type="evidence" value="ECO:0007669"/>
    <property type="project" value="InterPro"/>
</dbReference>
<evidence type="ECO:0000313" key="10">
    <source>
        <dbReference type="Proteomes" id="UP000051166"/>
    </source>
</evidence>
<evidence type="ECO:0000256" key="5">
    <source>
        <dbReference type="ARBA" id="ARBA00022840"/>
    </source>
</evidence>
<dbReference type="GO" id="GO:0015833">
    <property type="term" value="P:peptide transport"/>
    <property type="evidence" value="ECO:0007669"/>
    <property type="project" value="UniProtKB-KW"/>
</dbReference>
<dbReference type="PROSITE" id="PS50893">
    <property type="entry name" value="ABC_TRANSPORTER_2"/>
    <property type="match status" value="1"/>
</dbReference>
<dbReference type="InterPro" id="IPR050319">
    <property type="entry name" value="ABC_transp_ATP-bind"/>
</dbReference>
<keyword evidence="7" id="KW-0653">Protein transport</keyword>
<evidence type="ECO:0000256" key="6">
    <source>
        <dbReference type="ARBA" id="ARBA00022856"/>
    </source>
</evidence>
<keyword evidence="4" id="KW-0547">Nucleotide-binding</keyword>
<proteinExistence type="inferred from homology"/>
<dbReference type="SUPFAM" id="SSF52540">
    <property type="entry name" value="P-loop containing nucleoside triphosphate hydrolases"/>
    <property type="match status" value="1"/>
</dbReference>
<dbReference type="PANTHER" id="PTHR43776:SF7">
    <property type="entry name" value="D,D-DIPEPTIDE TRANSPORT ATP-BINDING PROTEIN DDPF-RELATED"/>
    <property type="match status" value="1"/>
</dbReference>
<evidence type="ECO:0000256" key="3">
    <source>
        <dbReference type="ARBA" id="ARBA00022448"/>
    </source>
</evidence>
<evidence type="ECO:0000256" key="7">
    <source>
        <dbReference type="ARBA" id="ARBA00022927"/>
    </source>
</evidence>
<keyword evidence="6" id="KW-0571">Peptide transport</keyword>
<dbReference type="GO" id="GO:0005524">
    <property type="term" value="F:ATP binding"/>
    <property type="evidence" value="ECO:0007669"/>
    <property type="project" value="UniProtKB-KW"/>
</dbReference>
<dbReference type="SMART" id="SM00382">
    <property type="entry name" value="AAA"/>
    <property type="match status" value="1"/>
</dbReference>
<dbReference type="FunFam" id="3.40.50.300:FF:000016">
    <property type="entry name" value="Oligopeptide ABC transporter ATP-binding component"/>
    <property type="match status" value="1"/>
</dbReference>
<dbReference type="PANTHER" id="PTHR43776">
    <property type="entry name" value="TRANSPORT ATP-BINDING PROTEIN"/>
    <property type="match status" value="1"/>
</dbReference>
<dbReference type="PROSITE" id="PS00211">
    <property type="entry name" value="ABC_TRANSPORTER_1"/>
    <property type="match status" value="1"/>
</dbReference>
<gene>
    <name evidence="9" type="ORF">FD50_GL000349</name>
</gene>
<dbReference type="PATRIC" id="fig|1423801.4.peg.356"/>
<feature type="domain" description="ABC transporter" evidence="8">
    <location>
        <begin position="8"/>
        <end position="254"/>
    </location>
</feature>
<name>A0A0R1V7K1_9LACO</name>
<dbReference type="InterPro" id="IPR017871">
    <property type="entry name" value="ABC_transporter-like_CS"/>
</dbReference>
<dbReference type="EMBL" id="AZFQ01000034">
    <property type="protein sequence ID" value="KRL99074.1"/>
    <property type="molecule type" value="Genomic_DNA"/>
</dbReference>
<organism evidence="9 10">
    <name type="scientific">Liquorilactobacillus satsumensis DSM 16230 = JCM 12392</name>
    <dbReference type="NCBI Taxonomy" id="1423801"/>
    <lineage>
        <taxon>Bacteria</taxon>
        <taxon>Bacillati</taxon>
        <taxon>Bacillota</taxon>
        <taxon>Bacilli</taxon>
        <taxon>Lactobacillales</taxon>
        <taxon>Lactobacillaceae</taxon>
        <taxon>Liquorilactobacillus</taxon>
    </lineage>
</organism>
<dbReference type="AlphaFoldDB" id="A0A0R1V7K1"/>
<dbReference type="Pfam" id="PF00005">
    <property type="entry name" value="ABC_tran"/>
    <property type="match status" value="1"/>
</dbReference>
<dbReference type="STRING" id="1423801.FD50_GL000349"/>
<evidence type="ECO:0000259" key="8">
    <source>
        <dbReference type="PROSITE" id="PS50893"/>
    </source>
</evidence>
<sequence length="318" mass="35930">MSVGTPIIQVKNLQKFYNAGKLSEVRAIDDVSFDVFQGETFGIAGESGSGKTTTGKLIMKLEDITGGSIEFLGKNIHEIKSRKETLQFRKNIQMIFQDPFASLNPRLTIKEIIGGPLELHHMVSSKKERDKRVGELLEEVGLSANFAERYPTEFSGGQCQRIDIARAIALKPKIIIADEAISALDVSIQAQIVNLMRKLKREVGLTYIFIAHDLSMVKYISDRIAVMNRGKVLELGDSETLYRHPLHPYTKSLLSAVPIANPITEKNRKRIIYNPDQHQYKDNDECGLFEIGDKHYVYCSKQEIEGYKRQLNNELTKS</sequence>
<evidence type="ECO:0000256" key="1">
    <source>
        <dbReference type="ARBA" id="ARBA00004202"/>
    </source>
</evidence>
<dbReference type="InterPro" id="IPR003593">
    <property type="entry name" value="AAA+_ATPase"/>
</dbReference>
<protein>
    <submittedName>
        <fullName evidence="9">Oligopeptide transport ATP-binding protein OppF</fullName>
    </submittedName>
</protein>
<dbReference type="GO" id="GO:0055085">
    <property type="term" value="P:transmembrane transport"/>
    <property type="evidence" value="ECO:0007669"/>
    <property type="project" value="UniProtKB-ARBA"/>
</dbReference>
<dbReference type="Gene3D" id="3.40.50.300">
    <property type="entry name" value="P-loop containing nucleotide triphosphate hydrolases"/>
    <property type="match status" value="1"/>
</dbReference>
<dbReference type="GeneID" id="98307795"/>
<dbReference type="GO" id="GO:0005886">
    <property type="term" value="C:plasma membrane"/>
    <property type="evidence" value="ECO:0007669"/>
    <property type="project" value="UniProtKB-SubCell"/>
</dbReference>
<keyword evidence="5 9" id="KW-0067">ATP-binding</keyword>
<evidence type="ECO:0000256" key="4">
    <source>
        <dbReference type="ARBA" id="ARBA00022741"/>
    </source>
</evidence>
<dbReference type="Proteomes" id="UP000051166">
    <property type="component" value="Unassembled WGS sequence"/>
</dbReference>
<accession>A0A0R1V7K1</accession>